<gene>
    <name evidence="4" type="ORF">ACX51_04725</name>
</gene>
<proteinExistence type="predicted"/>
<dbReference type="Proteomes" id="UP000237433">
    <property type="component" value="Unassembled WGS sequence"/>
</dbReference>
<feature type="compositionally biased region" description="Polar residues" evidence="1">
    <location>
        <begin position="52"/>
        <end position="67"/>
    </location>
</feature>
<evidence type="ECO:0000256" key="1">
    <source>
        <dbReference type="SAM" id="MobiDB-lite"/>
    </source>
</evidence>
<reference evidence="3" key="1">
    <citation type="journal article" date="2015" name="Front. Microbiol.">
        <title>The vaginal isolate Lactobacillus paracasei LPC-S01 (DSM 26760) is suitable for oral administration.</title>
        <authorList>
            <person name="Balzaretti S."/>
            <person name="Taverniti V."/>
            <person name="Rondini G."/>
            <person name="Marcolegio G."/>
            <person name="Minuzzo M."/>
            <person name="Remagni M.C."/>
            <person name="Fiore W."/>
            <person name="Arioli S."/>
            <person name="Guglielmetti S."/>
        </authorList>
    </citation>
    <scope>NUCLEOTIDE SEQUENCE</scope>
    <source>
        <strain evidence="3">LPC-S01</strain>
    </source>
</reference>
<name>A0A0M6WAT1_LACPA</name>
<evidence type="ECO:0000313" key="5">
    <source>
        <dbReference type="Proteomes" id="UP000237433"/>
    </source>
</evidence>
<feature type="region of interest" description="Disordered" evidence="1">
    <location>
        <begin position="29"/>
        <end position="82"/>
    </location>
</feature>
<dbReference type="AlphaFoldDB" id="A0A0M6WAT1"/>
<dbReference type="EMBL" id="LN846897">
    <property type="protein sequence ID" value="CRL16813.1"/>
    <property type="molecule type" value="Genomic_DNA"/>
</dbReference>
<accession>A0A0M6WAT1</accession>
<protein>
    <submittedName>
        <fullName evidence="3">Uncharacterized protein</fullName>
    </submittedName>
</protein>
<reference evidence="4 5" key="2">
    <citation type="journal article" date="2015" name="J. Am. Soc. Brew. Chem.">
        <title>Dissolved carbon dioxide selects for lactic acid bacteria able to grow in and spoil packaged beer.</title>
        <authorList>
            <person name="Bergsveinson J."/>
            <person name="Redekop A."/>
            <person name="Zoerb S."/>
            <person name="Ziola B."/>
        </authorList>
    </citation>
    <scope>NUCLEOTIDE SEQUENCE [LARGE SCALE GENOMIC DNA]</scope>
    <source>
        <strain evidence="4 5">CCC B1205</strain>
    </source>
</reference>
<evidence type="ECO:0000313" key="4">
    <source>
        <dbReference type="EMBL" id="POE43532.1"/>
    </source>
</evidence>
<keyword evidence="2" id="KW-1133">Transmembrane helix</keyword>
<evidence type="ECO:0000313" key="3">
    <source>
        <dbReference type="EMBL" id="CRL16813.1"/>
    </source>
</evidence>
<keyword evidence="2" id="KW-0472">Membrane</keyword>
<dbReference type="RefSeq" id="WP_003577360.1">
    <property type="nucleotide sequence ID" value="NZ_AFYO01000005.1"/>
</dbReference>
<organism evidence="3">
    <name type="scientific">Lacticaseibacillus paracasei</name>
    <name type="common">Lactobacillus paracasei</name>
    <dbReference type="NCBI Taxonomy" id="1597"/>
    <lineage>
        <taxon>Bacteria</taxon>
        <taxon>Bacillati</taxon>
        <taxon>Bacillota</taxon>
        <taxon>Bacilli</taxon>
        <taxon>Lactobacillales</taxon>
        <taxon>Lactobacillaceae</taxon>
        <taxon>Lacticaseibacillus</taxon>
    </lineage>
</organism>
<evidence type="ECO:0000256" key="2">
    <source>
        <dbReference type="SAM" id="Phobius"/>
    </source>
</evidence>
<sequence length="118" mass="12597">MKKGTAVGIILTVFFCVGILVTIPALSKQTNIQTSQEKKDTTTSRDKDARESTSQAESKQPTKNAISESEAGGPLDSSTVSSKGGFTIIYDKDGNQVPALDKYGNEILVDEVTQTPDN</sequence>
<feature type="transmembrane region" description="Helical" evidence="2">
    <location>
        <begin position="6"/>
        <end position="26"/>
    </location>
</feature>
<feature type="compositionally biased region" description="Basic and acidic residues" evidence="1">
    <location>
        <begin position="36"/>
        <end position="51"/>
    </location>
</feature>
<dbReference type="EMBL" id="LGIY01000005">
    <property type="protein sequence ID" value="POE43532.1"/>
    <property type="molecule type" value="Genomic_DNA"/>
</dbReference>
<keyword evidence="2" id="KW-0812">Transmembrane</keyword>